<name>A0A0G9JPH3_9BACT</name>
<evidence type="ECO:0000313" key="2">
    <source>
        <dbReference type="EMBL" id="KLD96138.1"/>
    </source>
</evidence>
<organism evidence="2 3">
    <name type="scientific">Aliarcobacter butzleri L348</name>
    <dbReference type="NCBI Taxonomy" id="1447256"/>
    <lineage>
        <taxon>Bacteria</taxon>
        <taxon>Pseudomonadati</taxon>
        <taxon>Campylobacterota</taxon>
        <taxon>Epsilonproteobacteria</taxon>
        <taxon>Campylobacterales</taxon>
        <taxon>Arcobacteraceae</taxon>
        <taxon>Aliarcobacter</taxon>
    </lineage>
</organism>
<sequence length="563" mass="63296">MLVSNGSLLNILLPNNNKVLNDVLKEADSKNLEQMVKSSTSSTSASTILKELFTSLKDGTKSNSTIENMLKNSATFKELGNVSTNLSSLVDELSTDENLQKFKPVLENFLKDVKNIDANALKEQIKNSGIFLESKLSQTPNSKLENVLTQLQNLVKDINTPQAKQVNELIDKLLQNIKTQTNTNTQVTQNPTATNEFTNNLKTLTSSLQNLNNSLNPTQTQNLSNLANQLKSLINEGTLVESKIENSTNLTDKTTNLANNTTLKDSINLQTKELLTQIKNDIIQNPNMIQNKNIFPMIDNLLKMDNLFSKNDTIQNFLANSNSSGNLSTFTSNFASNLSPLLTTLKESLETLNPNNTHLQNHLTKLVDKVEHIIQDLTTTPNGKLDTKVSEDMKTVLLQMQDELASKTDPKSLEVAKQVDRLLTQIDLHQLTSLVSNSNYVYLPFFWEMLEDGSIEMKQKDEEKFFCQINLTLKDFGKVDLMLGLYDKNKLDLTIYAQREHFKTAIRENMQQLKIALNSVELIPVNVKLLDMKEDNKESSKPTQTYINNYNNQDLSSGIDIRA</sequence>
<dbReference type="AlphaFoldDB" id="A0A0G9JPH3"/>
<protein>
    <recommendedName>
        <fullName evidence="1">Flagellar hook-length control protein-like C-terminal domain-containing protein</fullName>
    </recommendedName>
</protein>
<evidence type="ECO:0000313" key="3">
    <source>
        <dbReference type="Proteomes" id="UP000035514"/>
    </source>
</evidence>
<dbReference type="InterPro" id="IPR021136">
    <property type="entry name" value="Flagellar_hook_control-like_C"/>
</dbReference>
<dbReference type="Proteomes" id="UP000035514">
    <property type="component" value="Unassembled WGS sequence"/>
</dbReference>
<evidence type="ECO:0000259" key="1">
    <source>
        <dbReference type="Pfam" id="PF02120"/>
    </source>
</evidence>
<proteinExistence type="predicted"/>
<accession>A0A0G9JPH3</accession>
<reference evidence="2 3" key="1">
    <citation type="submission" date="2014-01" db="EMBL/GenBank/DDBJ databases">
        <title>Development of a Comparative Genomic Fingerprinting Assay for High Resolution Genotyping of Arcobacter butzleri.</title>
        <authorList>
            <person name="Webb A.L."/>
            <person name="Inglis G.D."/>
            <person name="Kruczkiewicz P."/>
            <person name="Selinger L.B."/>
            <person name="Taboada E.N."/>
        </authorList>
    </citation>
    <scope>NUCLEOTIDE SEQUENCE [LARGE SCALE GENOMIC DNA]</scope>
    <source>
        <strain evidence="2 3">L348</strain>
    </source>
</reference>
<dbReference type="RefSeq" id="WP_046997437.1">
    <property type="nucleotide sequence ID" value="NZ_JAIQ01000172.1"/>
</dbReference>
<dbReference type="Pfam" id="PF02120">
    <property type="entry name" value="Flg_hook"/>
    <property type="match status" value="1"/>
</dbReference>
<comment type="caution">
    <text evidence="2">The sequence shown here is derived from an EMBL/GenBank/DDBJ whole genome shotgun (WGS) entry which is preliminary data.</text>
</comment>
<dbReference type="PATRIC" id="fig|1447256.3.peg.2412"/>
<dbReference type="EMBL" id="JAIQ01000172">
    <property type="protein sequence ID" value="KLD96138.1"/>
    <property type="molecule type" value="Genomic_DNA"/>
</dbReference>
<feature type="domain" description="Flagellar hook-length control protein-like C-terminal" evidence="1">
    <location>
        <begin position="457"/>
        <end position="527"/>
    </location>
</feature>
<gene>
    <name evidence="2" type="ORF">AA20_12315</name>
</gene>